<feature type="region of interest" description="Disordered" evidence="3">
    <location>
        <begin position="154"/>
        <end position="177"/>
    </location>
</feature>
<evidence type="ECO:0000313" key="7">
    <source>
        <dbReference type="Proteomes" id="UP000076555"/>
    </source>
</evidence>
<dbReference type="EMBL" id="LWAJ01000044">
    <property type="protein sequence ID" value="KZL51099.1"/>
    <property type="molecule type" value="Genomic_DNA"/>
</dbReference>
<keyword evidence="2" id="KW-0949">S-adenosyl-L-methionine</keyword>
<reference evidence="6 7" key="1">
    <citation type="submission" date="2016-04" db="EMBL/GenBank/DDBJ databases">
        <title>Draft Genome Assembly of the Bloom-forming Cyanobacterium Nodularia spumigena Strain CENA596 in Shrimp Production Ponds.</title>
        <authorList>
            <person name="Popin R.V."/>
            <person name="Rigonato J."/>
            <person name="Abreu V.A."/>
            <person name="Andreote A.P."/>
            <person name="Silveira S.B."/>
            <person name="Odebrecht C."/>
            <person name="Fiore M.F."/>
        </authorList>
    </citation>
    <scope>NUCLEOTIDE SEQUENCE [LARGE SCALE GENOMIC DNA]</scope>
    <source>
        <strain evidence="6 7">CENA596</strain>
    </source>
</reference>
<protein>
    <recommendedName>
        <fullName evidence="8">SET domain-containing protein-lysine N-methyltransferase</fullName>
    </recommendedName>
</protein>
<dbReference type="SMART" id="SM00317">
    <property type="entry name" value="SET"/>
    <property type="match status" value="1"/>
</dbReference>
<dbReference type="InterPro" id="IPR003616">
    <property type="entry name" value="Post-SET_dom"/>
</dbReference>
<dbReference type="InterPro" id="IPR046341">
    <property type="entry name" value="SET_dom_sf"/>
</dbReference>
<dbReference type="GO" id="GO:0016740">
    <property type="term" value="F:transferase activity"/>
    <property type="evidence" value="ECO:0007669"/>
    <property type="project" value="UniProtKB-KW"/>
</dbReference>
<evidence type="ECO:0000313" key="6">
    <source>
        <dbReference type="EMBL" id="KZL51099.1"/>
    </source>
</evidence>
<dbReference type="InterPro" id="IPR053201">
    <property type="entry name" value="Flavunoidine_N-MTase"/>
</dbReference>
<dbReference type="PROSITE" id="PS50280">
    <property type="entry name" value="SET"/>
    <property type="match status" value="1"/>
</dbReference>
<proteinExistence type="predicted"/>
<dbReference type="Proteomes" id="UP000076555">
    <property type="component" value="Unassembled WGS sequence"/>
</dbReference>
<feature type="domain" description="SET" evidence="4">
    <location>
        <begin position="11"/>
        <end position="110"/>
    </location>
</feature>
<name>A0A166KGU9_NODSP</name>
<dbReference type="Pfam" id="PF00856">
    <property type="entry name" value="SET"/>
    <property type="match status" value="1"/>
</dbReference>
<gene>
    <name evidence="6" type="ORF">A2T98_03865</name>
</gene>
<evidence type="ECO:0000256" key="3">
    <source>
        <dbReference type="SAM" id="MobiDB-lite"/>
    </source>
</evidence>
<dbReference type="OrthoDB" id="279507at2"/>
<dbReference type="InterPro" id="IPR001214">
    <property type="entry name" value="SET_dom"/>
</dbReference>
<sequence>MEIKNLSLIYPKVYISKSRFGKGLFAAKNIIKNQVILNFTGKVITFNEVLAKGEQEANALQIDTMEYIDLQEPGVFGNHSCNPNAGIVNSNILIALNDIAQDEEIFYDYSTTMSEKLWTMKCSCGSSICRGVVKDFHYLPTDIKAKYLNQDLRTSNGEMNHEGTKDTKGRGFQRVPA</sequence>
<evidence type="ECO:0000259" key="5">
    <source>
        <dbReference type="PROSITE" id="PS50868"/>
    </source>
</evidence>
<dbReference type="AlphaFoldDB" id="A0A166KGU9"/>
<evidence type="ECO:0000256" key="2">
    <source>
        <dbReference type="ARBA" id="ARBA00022691"/>
    </source>
</evidence>
<dbReference type="PROSITE" id="PS50868">
    <property type="entry name" value="POST_SET"/>
    <property type="match status" value="1"/>
</dbReference>
<dbReference type="RefSeq" id="WP_063871634.1">
    <property type="nucleotide sequence ID" value="NZ_CAWMRI010000044.1"/>
</dbReference>
<accession>A0A166KGU9</accession>
<dbReference type="PANTHER" id="PTHR12350:SF19">
    <property type="entry name" value="SET DOMAIN-CONTAINING PROTEIN"/>
    <property type="match status" value="1"/>
</dbReference>
<feature type="compositionally biased region" description="Basic and acidic residues" evidence="3">
    <location>
        <begin position="159"/>
        <end position="169"/>
    </location>
</feature>
<comment type="caution">
    <text evidence="6">The sequence shown here is derived from an EMBL/GenBank/DDBJ whole genome shotgun (WGS) entry which is preliminary data.</text>
</comment>
<evidence type="ECO:0008006" key="8">
    <source>
        <dbReference type="Google" id="ProtNLM"/>
    </source>
</evidence>
<dbReference type="Gene3D" id="2.170.270.10">
    <property type="entry name" value="SET domain"/>
    <property type="match status" value="1"/>
</dbReference>
<dbReference type="PANTHER" id="PTHR12350">
    <property type="entry name" value="HISTONE-LYSINE N-METHYLTRANSFERASE-RELATED"/>
    <property type="match status" value="1"/>
</dbReference>
<organism evidence="6 7">
    <name type="scientific">Nodularia spumigena CENA596</name>
    <dbReference type="NCBI Taxonomy" id="1819295"/>
    <lineage>
        <taxon>Bacteria</taxon>
        <taxon>Bacillati</taxon>
        <taxon>Cyanobacteriota</taxon>
        <taxon>Cyanophyceae</taxon>
        <taxon>Nostocales</taxon>
        <taxon>Nodulariaceae</taxon>
        <taxon>Nodularia</taxon>
    </lineage>
</organism>
<evidence type="ECO:0000256" key="1">
    <source>
        <dbReference type="ARBA" id="ARBA00022679"/>
    </source>
</evidence>
<feature type="domain" description="Post-SET" evidence="5">
    <location>
        <begin position="118"/>
        <end position="134"/>
    </location>
</feature>
<evidence type="ECO:0000259" key="4">
    <source>
        <dbReference type="PROSITE" id="PS50280"/>
    </source>
</evidence>
<keyword evidence="1" id="KW-0808">Transferase</keyword>
<dbReference type="SUPFAM" id="SSF82199">
    <property type="entry name" value="SET domain"/>
    <property type="match status" value="1"/>
</dbReference>